<evidence type="ECO:0000259" key="3">
    <source>
        <dbReference type="Pfam" id="PF05175"/>
    </source>
</evidence>
<dbReference type="OrthoDB" id="9764961at2"/>
<dbReference type="GeneID" id="66537288"/>
<dbReference type="PANTHER" id="PTHR47816">
    <property type="entry name" value="RIBOSOMAL RNA SMALL SUBUNIT METHYLTRANSFERASE C"/>
    <property type="match status" value="1"/>
</dbReference>
<reference evidence="4 5" key="1">
    <citation type="submission" date="2017-09" db="EMBL/GenBank/DDBJ databases">
        <title>Complete Genome Sequences of Two Strains of the Meat Spoilage Bacterium Brochothrix thermosphacta Isolated from Ground Chicken.</title>
        <authorList>
            <person name="Paoli G.C."/>
            <person name="Wijey C."/>
            <person name="Chen C.-Y."/>
            <person name="Nguyen L."/>
            <person name="Yan X."/>
            <person name="Irwin P.L."/>
        </authorList>
    </citation>
    <scope>NUCLEOTIDE SEQUENCE [LARGE SCALE GENOMIC DNA]</scope>
    <source>
        <strain evidence="4 5">BI</strain>
    </source>
</reference>
<accession>A0A1D2KCY1</accession>
<dbReference type="CDD" id="cd02440">
    <property type="entry name" value="AdoMet_MTases"/>
    <property type="match status" value="1"/>
</dbReference>
<dbReference type="InterPro" id="IPR046977">
    <property type="entry name" value="RsmC/RlmG"/>
</dbReference>
<dbReference type="SUPFAM" id="SSF53335">
    <property type="entry name" value="S-adenosyl-L-methionine-dependent methyltransferases"/>
    <property type="match status" value="1"/>
</dbReference>
<organism evidence="4 5">
    <name type="scientific">Brochothrix thermosphacta</name>
    <name type="common">Microbacterium thermosphactum</name>
    <dbReference type="NCBI Taxonomy" id="2756"/>
    <lineage>
        <taxon>Bacteria</taxon>
        <taxon>Bacillati</taxon>
        <taxon>Bacillota</taxon>
        <taxon>Bacilli</taxon>
        <taxon>Bacillales</taxon>
        <taxon>Listeriaceae</taxon>
        <taxon>Brochothrix</taxon>
    </lineage>
</organism>
<dbReference type="KEGG" id="bths:CNY62_06425"/>
<keyword evidence="5" id="KW-1185">Reference proteome</keyword>
<dbReference type="EMBL" id="CP023483">
    <property type="protein sequence ID" value="ATF26057.1"/>
    <property type="molecule type" value="Genomic_DNA"/>
</dbReference>
<dbReference type="PANTHER" id="PTHR47816:SF4">
    <property type="entry name" value="RIBOSOMAL RNA SMALL SUBUNIT METHYLTRANSFERASE C"/>
    <property type="match status" value="1"/>
</dbReference>
<feature type="domain" description="Methyltransferase small" evidence="3">
    <location>
        <begin position="28"/>
        <end position="196"/>
    </location>
</feature>
<keyword evidence="1 4" id="KW-0489">Methyltransferase</keyword>
<evidence type="ECO:0000313" key="4">
    <source>
        <dbReference type="EMBL" id="ATF26057.1"/>
    </source>
</evidence>
<dbReference type="Gene3D" id="3.40.50.150">
    <property type="entry name" value="Vaccinia Virus protein VP39"/>
    <property type="match status" value="1"/>
</dbReference>
<gene>
    <name evidence="4" type="ORF">CNY62_06425</name>
</gene>
<dbReference type="InterPro" id="IPR007848">
    <property type="entry name" value="Small_mtfrase_dom"/>
</dbReference>
<sequence>MERHYYTKNTDLAHERKQLEFQLRGQALRFTSDAGVFSKNTIDFGTRVLLEAFEMPTIAGDILDVGCGYGPIGLALAKEASERTVHMVDVNDRALELSLENAQINGVANVSVYESAAYAQVEKQDFAAILTNPPIRAGKQVVHEILAQSYEYLKSGGSIWAVIQKKQGAPSAQEKLITVFGNCEIVTKEKGYWILRSEKS</sequence>
<proteinExistence type="predicted"/>
<dbReference type="GO" id="GO:0008757">
    <property type="term" value="F:S-adenosylmethionine-dependent methyltransferase activity"/>
    <property type="evidence" value="ECO:0007669"/>
    <property type="project" value="InterPro"/>
</dbReference>
<dbReference type="Pfam" id="PF05175">
    <property type="entry name" value="MTS"/>
    <property type="match status" value="1"/>
</dbReference>
<dbReference type="GO" id="GO:0032259">
    <property type="term" value="P:methylation"/>
    <property type="evidence" value="ECO:0007669"/>
    <property type="project" value="UniProtKB-KW"/>
</dbReference>
<dbReference type="InterPro" id="IPR029063">
    <property type="entry name" value="SAM-dependent_MTases_sf"/>
</dbReference>
<dbReference type="AlphaFoldDB" id="A0A1D2KCY1"/>
<protein>
    <submittedName>
        <fullName evidence="4">Class I SAM-dependent methyltransferase</fullName>
    </submittedName>
</protein>
<dbReference type="Proteomes" id="UP000243591">
    <property type="component" value="Chromosome"/>
</dbReference>
<dbReference type="STRING" id="2756.BFR44_11400"/>
<dbReference type="RefSeq" id="WP_029091550.1">
    <property type="nucleotide sequence ID" value="NZ_CBCPHX010000011.1"/>
</dbReference>
<evidence type="ECO:0000256" key="1">
    <source>
        <dbReference type="ARBA" id="ARBA00022603"/>
    </source>
</evidence>
<name>A0A1D2KCY1_BROTH</name>
<keyword evidence="2 4" id="KW-0808">Transferase</keyword>
<evidence type="ECO:0000256" key="2">
    <source>
        <dbReference type="ARBA" id="ARBA00022679"/>
    </source>
</evidence>
<evidence type="ECO:0000313" key="5">
    <source>
        <dbReference type="Proteomes" id="UP000243591"/>
    </source>
</evidence>